<keyword evidence="6" id="KW-1185">Reference proteome</keyword>
<evidence type="ECO:0000256" key="2">
    <source>
        <dbReference type="PROSITE-ProRule" id="PRU01122"/>
    </source>
</evidence>
<dbReference type="GO" id="GO:0030163">
    <property type="term" value="P:protein catabolic process"/>
    <property type="evidence" value="ECO:0007669"/>
    <property type="project" value="InterPro"/>
</dbReference>
<dbReference type="GO" id="GO:0004252">
    <property type="term" value="F:serine-type endopeptidase activity"/>
    <property type="evidence" value="ECO:0007669"/>
    <property type="project" value="UniProtKB-UniRule"/>
</dbReference>
<dbReference type="Gene3D" id="3.30.230.10">
    <property type="match status" value="1"/>
</dbReference>
<dbReference type="EMBL" id="CP021425">
    <property type="protein sequence ID" value="ARU56068.1"/>
    <property type="molecule type" value="Genomic_DNA"/>
</dbReference>
<dbReference type="InterPro" id="IPR041699">
    <property type="entry name" value="AAA_32"/>
</dbReference>
<keyword evidence="2" id="KW-0378">Hydrolase</keyword>
<keyword evidence="2" id="KW-0720">Serine protease</keyword>
<protein>
    <recommendedName>
        <fullName evidence="2">endopeptidase La</fullName>
        <ecNumber evidence="2">3.4.21.53</ecNumber>
    </recommendedName>
</protein>
<gene>
    <name evidence="5" type="ORF">OLMES_1994</name>
</gene>
<dbReference type="InterPro" id="IPR046844">
    <property type="entry name" value="Lon-like_helical"/>
</dbReference>
<dbReference type="Pfam" id="PF20437">
    <property type="entry name" value="LonC_helical"/>
    <property type="match status" value="1"/>
</dbReference>
<evidence type="ECO:0000313" key="5">
    <source>
        <dbReference type="EMBL" id="ARU56068.1"/>
    </source>
</evidence>
<dbReference type="SUPFAM" id="SSF54211">
    <property type="entry name" value="Ribosomal protein S5 domain 2-like"/>
    <property type="match status" value="1"/>
</dbReference>
<evidence type="ECO:0000259" key="4">
    <source>
        <dbReference type="PROSITE" id="PS51786"/>
    </source>
</evidence>
<dbReference type="InterPro" id="IPR020568">
    <property type="entry name" value="Ribosomal_Su5_D2-typ_SF"/>
</dbReference>
<dbReference type="GO" id="GO:0004176">
    <property type="term" value="F:ATP-dependent peptidase activity"/>
    <property type="evidence" value="ECO:0007669"/>
    <property type="project" value="UniProtKB-UniRule"/>
</dbReference>
<dbReference type="PROSITE" id="PS51786">
    <property type="entry name" value="LON_PROTEOLYTIC"/>
    <property type="match status" value="1"/>
</dbReference>
<dbReference type="Pfam" id="PF05362">
    <property type="entry name" value="Lon_C"/>
    <property type="match status" value="1"/>
</dbReference>
<accession>A0A1Y0I6E5</accession>
<feature type="active site" evidence="2">
    <location>
        <position position="583"/>
    </location>
</feature>
<dbReference type="InterPro" id="IPR027417">
    <property type="entry name" value="P-loop_NTPase"/>
</dbReference>
<evidence type="ECO:0000256" key="3">
    <source>
        <dbReference type="SAM" id="Coils"/>
    </source>
</evidence>
<dbReference type="Pfam" id="PF20436">
    <property type="entry name" value="LonB_AAA-LID"/>
    <property type="match status" value="1"/>
</dbReference>
<dbReference type="PRINTS" id="PR00830">
    <property type="entry name" value="ENDOLAPTASE"/>
</dbReference>
<organism evidence="5 6">
    <name type="scientific">Oleiphilus messinensis</name>
    <dbReference type="NCBI Taxonomy" id="141451"/>
    <lineage>
        <taxon>Bacteria</taxon>
        <taxon>Pseudomonadati</taxon>
        <taxon>Pseudomonadota</taxon>
        <taxon>Gammaproteobacteria</taxon>
        <taxon>Oceanospirillales</taxon>
        <taxon>Oleiphilaceae</taxon>
        <taxon>Oleiphilus</taxon>
    </lineage>
</organism>
<name>A0A1Y0I6E5_9GAMM</name>
<dbReference type="EC" id="3.4.21.53" evidence="2"/>
<dbReference type="InterPro" id="IPR014721">
    <property type="entry name" value="Ribsml_uS5_D2-typ_fold_subgr"/>
</dbReference>
<dbReference type="InterPro" id="IPR008269">
    <property type="entry name" value="Lon_proteolytic"/>
</dbReference>
<dbReference type="InterPro" id="IPR027065">
    <property type="entry name" value="Lon_Prtase"/>
</dbReference>
<keyword evidence="3" id="KW-0175">Coiled coil</keyword>
<dbReference type="Pfam" id="PF13654">
    <property type="entry name" value="AAA_32"/>
    <property type="match status" value="1"/>
</dbReference>
<feature type="coiled-coil region" evidence="3">
    <location>
        <begin position="140"/>
        <end position="201"/>
    </location>
</feature>
<keyword evidence="1 2" id="KW-0645">Protease</keyword>
<dbReference type="SUPFAM" id="SSF52540">
    <property type="entry name" value="P-loop containing nucleoside triphosphate hydrolases"/>
    <property type="match status" value="1"/>
</dbReference>
<dbReference type="GO" id="GO:0006508">
    <property type="term" value="P:proteolysis"/>
    <property type="evidence" value="ECO:0007669"/>
    <property type="project" value="UniProtKB-KW"/>
</dbReference>
<sequence>MMLRYLRQHVDAHDGVVDWCYVNNFDDIRQPRVLKLPAGLGIQFKKDVEKLMFRLVKAIPQAFDNDSYYERSEQLKNELADKQEKQLLQVSKQAQKKGVNLTVTTPGGYRLVAMNGEEPHTAETFSELTADEQQHFEDTINKLEKKLRGTLRKLANWEQDYLDKQQQLNEEVTLAVTGHLIDDLEAKYEEQKNVIGFLETMRKDLVDNVDIFLEDNDEHATIAYASLDKKMPRRYQVNVLVNRKDGLAPIVVEDNPNYHNLFGYVENVTYKGTVFTDFSLIRAGSLHKANGGYLLMDAIKVLEQPFVWDGLKRALRSSSMAINALEREMTLSGTISLEPEHIPLNVKIILFGDRETYLLLQQYDSEFQELFKVTADFEGEMARTPENQVLYAKFISSLVHEKGLRHCDKKAVMKIIEHSSRIAEDQNKLSLHAADIANLLRESDYWAEKQDSKQIKSEHVIKALDSAKHRSSRIRDQIYEGVENGSTLLTVSGAVVGQVNALSVLTTGDSEFGIVSRITAVARYGDGDVIDIERDVKLGGTIHSKGVLILSSYLAHLFGQTDHLTLSASITFEQSYGEVDGDSATIAEFCTLLSAMSGLPVRQDIAVTGSMNQKGEVQPVGGVNQKIEGFYDTCMILGADNTQGVIMPETNVHNLMLKQDVLDAAAKKTFSVYSVSHVNEAIALMFGKPAGEPNTDGKFPPRSVFGTIQQRLAKLKETDKDSEGGAKSKS</sequence>
<feature type="domain" description="Lon proteolytic" evidence="4">
    <location>
        <begin position="493"/>
        <end position="688"/>
    </location>
</feature>
<comment type="similarity">
    <text evidence="2">Belongs to the peptidase S16 family.</text>
</comment>
<dbReference type="KEGG" id="ome:OLMES_1994"/>
<feature type="active site" evidence="2">
    <location>
        <position position="626"/>
    </location>
</feature>
<dbReference type="PANTHER" id="PTHR10046">
    <property type="entry name" value="ATP DEPENDENT LON PROTEASE FAMILY MEMBER"/>
    <property type="match status" value="1"/>
</dbReference>
<dbReference type="InterPro" id="IPR046843">
    <property type="entry name" value="LonB_AAA-LID"/>
</dbReference>
<reference evidence="5 6" key="1">
    <citation type="submission" date="2017-05" db="EMBL/GenBank/DDBJ databases">
        <title>Genomic insights into alkan degradation activity of Oleiphilus messinensis.</title>
        <authorList>
            <person name="Kozyavkin S.A."/>
            <person name="Slesarev A.I."/>
            <person name="Golyshin P.N."/>
            <person name="Korzhenkov A."/>
            <person name="Golyshina O.N."/>
            <person name="Toshchakov S.V."/>
        </authorList>
    </citation>
    <scope>NUCLEOTIDE SEQUENCE [LARGE SCALE GENOMIC DNA]</scope>
    <source>
        <strain evidence="5 6">ME102</strain>
    </source>
</reference>
<proteinExistence type="inferred from homology"/>
<comment type="catalytic activity">
    <reaction evidence="2">
        <text>Hydrolysis of proteins in presence of ATP.</text>
        <dbReference type="EC" id="3.4.21.53"/>
    </reaction>
</comment>
<dbReference type="Gene3D" id="1.10.8.60">
    <property type="match status" value="1"/>
</dbReference>
<evidence type="ECO:0000313" key="6">
    <source>
        <dbReference type="Proteomes" id="UP000196027"/>
    </source>
</evidence>
<dbReference type="AlphaFoldDB" id="A0A1Y0I6E5"/>
<dbReference type="Proteomes" id="UP000196027">
    <property type="component" value="Chromosome"/>
</dbReference>
<dbReference type="GO" id="GO:0005524">
    <property type="term" value="F:ATP binding"/>
    <property type="evidence" value="ECO:0007669"/>
    <property type="project" value="InterPro"/>
</dbReference>
<dbReference type="Gene3D" id="3.40.50.300">
    <property type="entry name" value="P-loop containing nucleotide triphosphate hydrolases"/>
    <property type="match status" value="2"/>
</dbReference>
<evidence type="ECO:0000256" key="1">
    <source>
        <dbReference type="ARBA" id="ARBA00022670"/>
    </source>
</evidence>